<gene>
    <name evidence="1" type="ORF">Val02_64270</name>
</gene>
<name>A0A8J4DTQ3_9ACTN</name>
<dbReference type="Proteomes" id="UP000619260">
    <property type="component" value="Unassembled WGS sequence"/>
</dbReference>
<protein>
    <submittedName>
        <fullName evidence="1">Uncharacterized protein</fullName>
    </submittedName>
</protein>
<comment type="caution">
    <text evidence="1">The sequence shown here is derived from an EMBL/GenBank/DDBJ whole genome shotgun (WGS) entry which is preliminary data.</text>
</comment>
<reference evidence="1" key="1">
    <citation type="submission" date="2021-01" db="EMBL/GenBank/DDBJ databases">
        <title>Whole genome shotgun sequence of Virgisporangium aliadipatigenens NBRC 105644.</title>
        <authorList>
            <person name="Komaki H."/>
            <person name="Tamura T."/>
        </authorList>
    </citation>
    <scope>NUCLEOTIDE SEQUENCE</scope>
    <source>
        <strain evidence="1">NBRC 105644</strain>
    </source>
</reference>
<keyword evidence="2" id="KW-1185">Reference proteome</keyword>
<accession>A0A8J4DTQ3</accession>
<evidence type="ECO:0000313" key="2">
    <source>
        <dbReference type="Proteomes" id="UP000619260"/>
    </source>
</evidence>
<dbReference type="EMBL" id="BOPF01000028">
    <property type="protein sequence ID" value="GIJ49541.1"/>
    <property type="molecule type" value="Genomic_DNA"/>
</dbReference>
<sequence>MHISLGHLHRTHAPVVLDVGPVMHIEDLRAWKVAALVARAEHRDLIDVAAFLATNTPDELLALARRVDPGMEADDITAVGRRVDEVPTARFAEYGLDAEAVTELRRRFAAWPAGWRRTT</sequence>
<dbReference type="AlphaFoldDB" id="A0A8J4DTQ3"/>
<proteinExistence type="predicted"/>
<organism evidence="1 2">
    <name type="scientific">Virgisporangium aliadipatigenens</name>
    <dbReference type="NCBI Taxonomy" id="741659"/>
    <lineage>
        <taxon>Bacteria</taxon>
        <taxon>Bacillati</taxon>
        <taxon>Actinomycetota</taxon>
        <taxon>Actinomycetes</taxon>
        <taxon>Micromonosporales</taxon>
        <taxon>Micromonosporaceae</taxon>
        <taxon>Virgisporangium</taxon>
    </lineage>
</organism>
<evidence type="ECO:0000313" key="1">
    <source>
        <dbReference type="EMBL" id="GIJ49541.1"/>
    </source>
</evidence>